<dbReference type="SUPFAM" id="SSF46689">
    <property type="entry name" value="Homeodomain-like"/>
    <property type="match status" value="1"/>
</dbReference>
<protein>
    <submittedName>
        <fullName evidence="6">Helix-turn-helix domain-containing protein</fullName>
    </submittedName>
</protein>
<sequence length="203" mass="22106">MYDASGRRAAARRTRAAVLGACRELLLTEGYRATTIRAVAARAEVSPEMVYKAYRGKAGLMKALWDTTLAGDDEPVPMSERAALRQVWAEPDAHEKLRGYAAFVCGVHQRTAALFSLLSEAGAEVAEVLAETERERLVGVTAFTGHLAERGLLRAGTDPARAADGVWALTGPHVYDRLTGARQWPASEYRQWLARTLAADLLP</sequence>
<gene>
    <name evidence="6" type="ORF">RM574_20605</name>
</gene>
<evidence type="ECO:0000256" key="2">
    <source>
        <dbReference type="ARBA" id="ARBA00023125"/>
    </source>
</evidence>
<dbReference type="Pfam" id="PF00440">
    <property type="entry name" value="TetR_N"/>
    <property type="match status" value="1"/>
</dbReference>
<name>A0ABD5EBB6_9ACTN</name>
<organism evidence="6 7">
    <name type="scientific">Streptomyces evansiae</name>
    <dbReference type="NCBI Taxonomy" id="3075535"/>
    <lineage>
        <taxon>Bacteria</taxon>
        <taxon>Bacillati</taxon>
        <taxon>Actinomycetota</taxon>
        <taxon>Actinomycetes</taxon>
        <taxon>Kitasatosporales</taxon>
        <taxon>Streptomycetaceae</taxon>
        <taxon>Streptomyces</taxon>
    </lineage>
</organism>
<dbReference type="InterPro" id="IPR009057">
    <property type="entry name" value="Homeodomain-like_sf"/>
</dbReference>
<dbReference type="GO" id="GO:0003677">
    <property type="term" value="F:DNA binding"/>
    <property type="evidence" value="ECO:0007669"/>
    <property type="project" value="UniProtKB-UniRule"/>
</dbReference>
<dbReference type="GO" id="GO:0006355">
    <property type="term" value="P:regulation of DNA-templated transcription"/>
    <property type="evidence" value="ECO:0007669"/>
    <property type="project" value="UniProtKB-ARBA"/>
</dbReference>
<evidence type="ECO:0000313" key="7">
    <source>
        <dbReference type="Proteomes" id="UP001183607"/>
    </source>
</evidence>
<evidence type="ECO:0000256" key="1">
    <source>
        <dbReference type="ARBA" id="ARBA00023015"/>
    </source>
</evidence>
<keyword evidence="3" id="KW-0804">Transcription</keyword>
<evidence type="ECO:0000313" key="6">
    <source>
        <dbReference type="EMBL" id="MDT0417887.1"/>
    </source>
</evidence>
<accession>A0ABD5EBB6</accession>
<dbReference type="AlphaFoldDB" id="A0ABD5EBB6"/>
<dbReference type="Proteomes" id="UP001183607">
    <property type="component" value="Unassembled WGS sequence"/>
</dbReference>
<dbReference type="RefSeq" id="WP_007820445.1">
    <property type="nucleotide sequence ID" value="NZ_JAVRER010000034.1"/>
</dbReference>
<feature type="DNA-binding region" description="H-T-H motif" evidence="4">
    <location>
        <begin position="35"/>
        <end position="54"/>
    </location>
</feature>
<dbReference type="PANTHER" id="PTHR30055:SF234">
    <property type="entry name" value="HTH-TYPE TRANSCRIPTIONAL REGULATOR BETI"/>
    <property type="match status" value="1"/>
</dbReference>
<keyword evidence="2 4" id="KW-0238">DNA-binding</keyword>
<evidence type="ECO:0000256" key="4">
    <source>
        <dbReference type="PROSITE-ProRule" id="PRU00335"/>
    </source>
</evidence>
<feature type="domain" description="HTH tetR-type" evidence="5">
    <location>
        <begin position="12"/>
        <end position="72"/>
    </location>
</feature>
<dbReference type="Gene3D" id="1.10.357.10">
    <property type="entry name" value="Tetracycline Repressor, domain 2"/>
    <property type="match status" value="1"/>
</dbReference>
<proteinExistence type="predicted"/>
<dbReference type="PANTHER" id="PTHR30055">
    <property type="entry name" value="HTH-TYPE TRANSCRIPTIONAL REGULATOR RUTR"/>
    <property type="match status" value="1"/>
</dbReference>
<dbReference type="InterPro" id="IPR050109">
    <property type="entry name" value="HTH-type_TetR-like_transc_reg"/>
</dbReference>
<dbReference type="EMBL" id="JAVRER010000034">
    <property type="protein sequence ID" value="MDT0417887.1"/>
    <property type="molecule type" value="Genomic_DNA"/>
</dbReference>
<keyword evidence="1" id="KW-0805">Transcription regulation</keyword>
<evidence type="ECO:0000259" key="5">
    <source>
        <dbReference type="PROSITE" id="PS50977"/>
    </source>
</evidence>
<reference evidence="7" key="1">
    <citation type="submission" date="2023-07" db="EMBL/GenBank/DDBJ databases">
        <title>30 novel species of actinomycetes from the DSMZ collection.</title>
        <authorList>
            <person name="Nouioui I."/>
        </authorList>
    </citation>
    <scope>NUCLEOTIDE SEQUENCE [LARGE SCALE GENOMIC DNA]</scope>
    <source>
        <strain evidence="7">DSM 41982</strain>
    </source>
</reference>
<comment type="caution">
    <text evidence="6">The sequence shown here is derived from an EMBL/GenBank/DDBJ whole genome shotgun (WGS) entry which is preliminary data.</text>
</comment>
<dbReference type="InterPro" id="IPR001647">
    <property type="entry name" value="HTH_TetR"/>
</dbReference>
<evidence type="ECO:0000256" key="3">
    <source>
        <dbReference type="ARBA" id="ARBA00023163"/>
    </source>
</evidence>
<dbReference type="PROSITE" id="PS50977">
    <property type="entry name" value="HTH_TETR_2"/>
    <property type="match status" value="1"/>
</dbReference>